<feature type="region of interest" description="Disordered" evidence="1">
    <location>
        <begin position="69"/>
        <end position="180"/>
    </location>
</feature>
<dbReference type="OrthoDB" id="10616856at2759"/>
<protein>
    <submittedName>
        <fullName evidence="2">RpoD</fullName>
    </submittedName>
</protein>
<dbReference type="AlphaFoldDB" id="A0A6J8CPP4"/>
<gene>
    <name evidence="2" type="ORF">MCOR_32150</name>
</gene>
<dbReference type="EMBL" id="CACVKT020005764">
    <property type="protein sequence ID" value="CAC5397731.1"/>
    <property type="molecule type" value="Genomic_DNA"/>
</dbReference>
<organism evidence="2 3">
    <name type="scientific">Mytilus coruscus</name>
    <name type="common">Sea mussel</name>
    <dbReference type="NCBI Taxonomy" id="42192"/>
    <lineage>
        <taxon>Eukaryota</taxon>
        <taxon>Metazoa</taxon>
        <taxon>Spiralia</taxon>
        <taxon>Lophotrochozoa</taxon>
        <taxon>Mollusca</taxon>
        <taxon>Bivalvia</taxon>
        <taxon>Autobranchia</taxon>
        <taxon>Pteriomorphia</taxon>
        <taxon>Mytilida</taxon>
        <taxon>Mytiloidea</taxon>
        <taxon>Mytilidae</taxon>
        <taxon>Mytilinae</taxon>
        <taxon>Mytilus</taxon>
    </lineage>
</organism>
<feature type="compositionally biased region" description="Acidic residues" evidence="1">
    <location>
        <begin position="97"/>
        <end position="107"/>
    </location>
</feature>
<accession>A0A6J8CPP4</accession>
<feature type="compositionally biased region" description="Acidic residues" evidence="1">
    <location>
        <begin position="71"/>
        <end position="83"/>
    </location>
</feature>
<evidence type="ECO:0000313" key="2">
    <source>
        <dbReference type="EMBL" id="CAC5397731.1"/>
    </source>
</evidence>
<keyword evidence="3" id="KW-1185">Reference proteome</keyword>
<reference evidence="2 3" key="1">
    <citation type="submission" date="2020-06" db="EMBL/GenBank/DDBJ databases">
        <authorList>
            <person name="Li R."/>
            <person name="Bekaert M."/>
        </authorList>
    </citation>
    <scope>NUCLEOTIDE SEQUENCE [LARGE SCALE GENOMIC DNA]</scope>
    <source>
        <strain evidence="3">wild</strain>
    </source>
</reference>
<dbReference type="Proteomes" id="UP000507470">
    <property type="component" value="Unassembled WGS sequence"/>
</dbReference>
<feature type="compositionally biased region" description="Low complexity" evidence="1">
    <location>
        <begin position="145"/>
        <end position="180"/>
    </location>
</feature>
<sequence>MPDYIAVRPSEISQLLDMPEDQTRKILNHPGCSRGQVRLQMGNKKCYKVFKNLLTNNVVKKLEEALKLGQVEEEEDDESDDPLAFDMERPADRPAIDEEIDDDEEQQQQDPQPPQQQQQQQPEPHLPEEPLPEIPKKVQQKRKTLTLLPLVVKKKSITNSQRSSSRSSKGVTSKQTDYYI</sequence>
<evidence type="ECO:0000313" key="3">
    <source>
        <dbReference type="Proteomes" id="UP000507470"/>
    </source>
</evidence>
<proteinExistence type="predicted"/>
<name>A0A6J8CPP4_MYTCO</name>
<feature type="compositionally biased region" description="Basic and acidic residues" evidence="1">
    <location>
        <begin position="86"/>
        <end position="96"/>
    </location>
</feature>
<evidence type="ECO:0000256" key="1">
    <source>
        <dbReference type="SAM" id="MobiDB-lite"/>
    </source>
</evidence>